<dbReference type="Proteomes" id="UP001646141">
    <property type="component" value="Unassembled WGS sequence"/>
</dbReference>
<keyword evidence="2" id="KW-1185">Reference proteome</keyword>
<name>A0ABS1SRE2_9MICO</name>
<accession>A0ABS1SRE2</accession>
<reference evidence="1 2" key="1">
    <citation type="submission" date="2018-09" db="EMBL/GenBank/DDBJ databases">
        <title>Comparative genomics of Leucobacter spp.</title>
        <authorList>
            <person name="Reis A.C."/>
            <person name="Kolvenbach B.A."/>
            <person name="Corvini P.F.X."/>
            <person name="Nunes O.C."/>
        </authorList>
    </citation>
    <scope>NUCLEOTIDE SEQUENCE [LARGE SCALE GENOMIC DNA]</scope>
    <source>
        <strain evidence="1 2">L-1</strain>
    </source>
</reference>
<gene>
    <name evidence="1" type="ORF">D3226_07055</name>
</gene>
<comment type="caution">
    <text evidence="1">The sequence shown here is derived from an EMBL/GenBank/DDBJ whole genome shotgun (WGS) entry which is preliminary data.</text>
</comment>
<dbReference type="RefSeq" id="WP_202381731.1">
    <property type="nucleotide sequence ID" value="NZ_BAAAMA010000002.1"/>
</dbReference>
<evidence type="ECO:0000313" key="1">
    <source>
        <dbReference type="EMBL" id="MBL3689717.1"/>
    </source>
</evidence>
<proteinExistence type="predicted"/>
<sequence>MTSQSFLRLPESVQVLVTEGLDTEVQNSFARIEEAQAAGDETLVRFLEGDIMRASALRMKITGEDPKI</sequence>
<organism evidence="1 2">
    <name type="scientific">Leucobacter chromiireducens subsp. chromiireducens</name>
    <dbReference type="NCBI Taxonomy" id="660067"/>
    <lineage>
        <taxon>Bacteria</taxon>
        <taxon>Bacillati</taxon>
        <taxon>Actinomycetota</taxon>
        <taxon>Actinomycetes</taxon>
        <taxon>Micrococcales</taxon>
        <taxon>Microbacteriaceae</taxon>
        <taxon>Leucobacter</taxon>
    </lineage>
</organism>
<protein>
    <submittedName>
        <fullName evidence="1">Uncharacterized protein</fullName>
    </submittedName>
</protein>
<dbReference type="EMBL" id="QYAD01000002">
    <property type="protein sequence ID" value="MBL3689717.1"/>
    <property type="molecule type" value="Genomic_DNA"/>
</dbReference>
<evidence type="ECO:0000313" key="2">
    <source>
        <dbReference type="Proteomes" id="UP001646141"/>
    </source>
</evidence>